<dbReference type="PANTHER" id="PTHR21681">
    <property type="entry name" value="EUKARYOTIC TRANSLATION INITIATION FACTOR 3 SUBUNIT J"/>
    <property type="match status" value="1"/>
</dbReference>
<dbReference type="GO" id="GO:0003743">
    <property type="term" value="F:translation initiation factor activity"/>
    <property type="evidence" value="ECO:0007669"/>
    <property type="project" value="UniProtKB-KW"/>
</dbReference>
<evidence type="ECO:0000313" key="5">
    <source>
        <dbReference type="Proteomes" id="UP000887540"/>
    </source>
</evidence>
<evidence type="ECO:0000256" key="2">
    <source>
        <dbReference type="ARBA" id="ARBA00022540"/>
    </source>
</evidence>
<feature type="compositionally biased region" description="Basic and acidic residues" evidence="4">
    <location>
        <begin position="56"/>
        <end position="66"/>
    </location>
</feature>
<keyword evidence="5" id="KW-1185">Reference proteome</keyword>
<dbReference type="Pfam" id="PF08597">
    <property type="entry name" value="eIF3_subunit"/>
    <property type="match status" value="1"/>
</dbReference>
<feature type="compositionally biased region" description="Basic and acidic residues" evidence="4">
    <location>
        <begin position="17"/>
        <end position="43"/>
    </location>
</feature>
<evidence type="ECO:0000256" key="1">
    <source>
        <dbReference type="ARBA" id="ARBA00022490"/>
    </source>
</evidence>
<sequence>MSDDWDADDFDPTADGKLTEKLVELDLTGKAKQEEEAKKEDKSSANSKPNRTGKTPKSDRELTEKEKLELVKKSDLSMARELLGMDSDEEGGISFDKLKTQSEFEEYAENLAEKLKVQLNNKQYEHFVAYLVKKLVEPLDTFRFGNADGFIKAELKALNAKIQEKAEEEKAKLPAKQPAKTTKKKNKQMYDGYVGDEYDDFTDKYEF</sequence>
<keyword evidence="2" id="KW-0396">Initiation factor</keyword>
<accession>A0A914BW96</accession>
<name>A0A914BW96_9BILA</name>
<dbReference type="PANTHER" id="PTHR21681:SF0">
    <property type="entry name" value="EUKARYOTIC TRANSLATION INITIATION FACTOR 3 SUBUNIT J"/>
    <property type="match status" value="1"/>
</dbReference>
<dbReference type="AlphaFoldDB" id="A0A914BW96"/>
<feature type="region of interest" description="Disordered" evidence="4">
    <location>
        <begin position="1"/>
        <end position="66"/>
    </location>
</feature>
<keyword evidence="1" id="KW-0963">Cytoplasm</keyword>
<evidence type="ECO:0000256" key="4">
    <source>
        <dbReference type="SAM" id="MobiDB-lite"/>
    </source>
</evidence>
<reference evidence="6" key="1">
    <citation type="submission" date="2022-11" db="UniProtKB">
        <authorList>
            <consortium name="WormBaseParasite"/>
        </authorList>
    </citation>
    <scope>IDENTIFICATION</scope>
</reference>
<feature type="compositionally biased region" description="Acidic residues" evidence="4">
    <location>
        <begin position="1"/>
        <end position="12"/>
    </location>
</feature>
<evidence type="ECO:0000313" key="6">
    <source>
        <dbReference type="WBParaSite" id="ACRNAN_Path_1141.g4408.t1"/>
    </source>
</evidence>
<dbReference type="GO" id="GO:0005852">
    <property type="term" value="C:eukaryotic translation initiation factor 3 complex"/>
    <property type="evidence" value="ECO:0007669"/>
    <property type="project" value="InterPro"/>
</dbReference>
<proteinExistence type="predicted"/>
<dbReference type="WBParaSite" id="ACRNAN_Path_1141.g4408.t1">
    <property type="protein sequence ID" value="ACRNAN_Path_1141.g4408.t1"/>
    <property type="gene ID" value="ACRNAN_Path_1141.g4408"/>
</dbReference>
<dbReference type="InterPro" id="IPR013906">
    <property type="entry name" value="eIF3j"/>
</dbReference>
<evidence type="ECO:0000256" key="3">
    <source>
        <dbReference type="ARBA" id="ARBA00022917"/>
    </source>
</evidence>
<protein>
    <submittedName>
        <fullName evidence="6">Eukaryotic translation initiation factor 3 30 kDa subunit</fullName>
    </submittedName>
</protein>
<organism evidence="5 6">
    <name type="scientific">Acrobeloides nanus</name>
    <dbReference type="NCBI Taxonomy" id="290746"/>
    <lineage>
        <taxon>Eukaryota</taxon>
        <taxon>Metazoa</taxon>
        <taxon>Ecdysozoa</taxon>
        <taxon>Nematoda</taxon>
        <taxon>Chromadorea</taxon>
        <taxon>Rhabditida</taxon>
        <taxon>Tylenchina</taxon>
        <taxon>Cephalobomorpha</taxon>
        <taxon>Cephaloboidea</taxon>
        <taxon>Cephalobidae</taxon>
        <taxon>Acrobeloides</taxon>
    </lineage>
</organism>
<feature type="region of interest" description="Disordered" evidence="4">
    <location>
        <begin position="167"/>
        <end position="186"/>
    </location>
</feature>
<keyword evidence="3" id="KW-0648">Protein biosynthesis</keyword>
<dbReference type="Gene3D" id="1.10.246.60">
    <property type="entry name" value="Eukaryotic translation initiation factor 3 like domains"/>
    <property type="match status" value="1"/>
</dbReference>
<dbReference type="Proteomes" id="UP000887540">
    <property type="component" value="Unplaced"/>
</dbReference>
<dbReference type="InterPro" id="IPR023194">
    <property type="entry name" value="eIF3-like_dom_sf"/>
</dbReference>